<accession>A0A4U0ZHV3</accession>
<evidence type="ECO:0000313" key="4">
    <source>
        <dbReference type="Proteomes" id="UP000305471"/>
    </source>
</evidence>
<dbReference type="InterPro" id="IPR029069">
    <property type="entry name" value="HotDog_dom_sf"/>
</dbReference>
<comment type="caution">
    <text evidence="3">The sequence shown here is derived from an EMBL/GenBank/DDBJ whole genome shotgun (WGS) entry which is preliminary data.</text>
</comment>
<evidence type="ECO:0000256" key="1">
    <source>
        <dbReference type="ARBA" id="ARBA00005953"/>
    </source>
</evidence>
<dbReference type="InterPro" id="IPR050563">
    <property type="entry name" value="4-hydroxybenzoyl-CoA_TE"/>
</dbReference>
<keyword evidence="2" id="KW-0378">Hydrolase</keyword>
<organism evidence="3 4">
    <name type="scientific">Alteromonas portus</name>
    <dbReference type="NCBI Taxonomy" id="2565549"/>
    <lineage>
        <taxon>Bacteria</taxon>
        <taxon>Pseudomonadati</taxon>
        <taxon>Pseudomonadota</taxon>
        <taxon>Gammaproteobacteria</taxon>
        <taxon>Alteromonadales</taxon>
        <taxon>Alteromonadaceae</taxon>
        <taxon>Alteromonas/Salinimonas group</taxon>
        <taxon>Alteromonas</taxon>
    </lineage>
</organism>
<keyword evidence="4" id="KW-1185">Reference proteome</keyword>
<reference evidence="3 4" key="1">
    <citation type="submission" date="2019-04" db="EMBL/GenBank/DDBJ databases">
        <title>Alteromonas portus sp. nov., an alginate lyase-excreting marine bacterium.</title>
        <authorList>
            <person name="Huang H."/>
            <person name="Mo K."/>
            <person name="Bao S."/>
        </authorList>
    </citation>
    <scope>NUCLEOTIDE SEQUENCE [LARGE SCALE GENOMIC DNA]</scope>
    <source>
        <strain evidence="3 4">HB161718</strain>
    </source>
</reference>
<protein>
    <submittedName>
        <fullName evidence="3">Acyl-CoA thioesterase</fullName>
    </submittedName>
</protein>
<dbReference type="Pfam" id="PF13279">
    <property type="entry name" value="4HBT_2"/>
    <property type="match status" value="1"/>
</dbReference>
<evidence type="ECO:0000313" key="3">
    <source>
        <dbReference type="EMBL" id="TKB02620.1"/>
    </source>
</evidence>
<dbReference type="PANTHER" id="PTHR31793">
    <property type="entry name" value="4-HYDROXYBENZOYL-COA THIOESTERASE FAMILY MEMBER"/>
    <property type="match status" value="1"/>
</dbReference>
<gene>
    <name evidence="3" type="ORF">E5672_12185</name>
</gene>
<dbReference type="GO" id="GO:0047617">
    <property type="term" value="F:fatty acyl-CoA hydrolase activity"/>
    <property type="evidence" value="ECO:0007669"/>
    <property type="project" value="TreeGrafter"/>
</dbReference>
<dbReference type="Proteomes" id="UP000305471">
    <property type="component" value="Unassembled WGS sequence"/>
</dbReference>
<dbReference type="CDD" id="cd00586">
    <property type="entry name" value="4HBT"/>
    <property type="match status" value="1"/>
</dbReference>
<dbReference type="SUPFAM" id="SSF54637">
    <property type="entry name" value="Thioesterase/thiol ester dehydrase-isomerase"/>
    <property type="match status" value="1"/>
</dbReference>
<dbReference type="EMBL" id="SWCO01000007">
    <property type="protein sequence ID" value="TKB02620.1"/>
    <property type="molecule type" value="Genomic_DNA"/>
</dbReference>
<dbReference type="PANTHER" id="PTHR31793:SF27">
    <property type="entry name" value="NOVEL THIOESTERASE SUPERFAMILY DOMAIN AND SAPOSIN A-TYPE DOMAIN CONTAINING PROTEIN (0610012H03RIK)"/>
    <property type="match status" value="1"/>
</dbReference>
<dbReference type="RefSeq" id="WP_136782438.1">
    <property type="nucleotide sequence ID" value="NZ_SWCO01000007.1"/>
</dbReference>
<name>A0A4U0ZHV3_9ALTE</name>
<evidence type="ECO:0000256" key="2">
    <source>
        <dbReference type="ARBA" id="ARBA00022801"/>
    </source>
</evidence>
<dbReference type="Gene3D" id="3.10.129.10">
    <property type="entry name" value="Hotdog Thioesterase"/>
    <property type="match status" value="1"/>
</dbReference>
<dbReference type="OrthoDB" id="9799036at2"/>
<proteinExistence type="inferred from homology"/>
<sequence length="145" mass="16190">MTDITPTLADYPYNVTIATRWQDNDAYGHINNVVYYGFFDTAVNRFLIEKGGLDIHNGQTVAYVVSSQCQYVSPAAYPEDIFVGLRVIKLGRSSVTYGLSVYAGENRRRVAHGQFVHVFVDRKTDKAIPIPVNVKAALESIVEVM</sequence>
<dbReference type="AlphaFoldDB" id="A0A4U0ZHV3"/>
<comment type="similarity">
    <text evidence="1">Belongs to the 4-hydroxybenzoyl-CoA thioesterase family.</text>
</comment>